<name>A0ABR7JGV9_9FLAO</name>
<dbReference type="Gene3D" id="2.40.70.10">
    <property type="entry name" value="Acid Proteases"/>
    <property type="match status" value="1"/>
</dbReference>
<sequence length="442" mass="50677">MKNCILILFVMLCSPILVAQQGFEFKGSETKVTVPFKLINNLVFVPIKVNGVELNFLLDTGVSETILFSLEEKKEVRFFDAERVMLKGLGNQTAVEGLKSANNILDFGRLQYKGHFLYIVLDPEFNLSSHIGIPVNGIIGYHFFKNNLIQLDYRRKKIVVLKDTPQNRKKYTFKTSIIPLQIDGNKPYVIAKVDLEKQDIPVKLLVDIGNSDAVWLFHNRNSLVNVPKKNFNDFLGRGFSGDVEGQRAKVKKFKLADYTFDEVISAFPDSISIKNVTMVPDRMGSVGGEIMKRFKVLFDYSSQQMFLRKNKAYYEPFSYNKSGIEIQHHGLQWVQETVQMETVPESGYGLGGGKSVYMNDFKYKFKLKPVYDIAHIRQDSPAALAGLQKGDVLVRINNRVPYQYSLEQINQLFKSEEDKWITLEIERKSQLLTFSFQLENKL</sequence>
<dbReference type="GO" id="GO:0008233">
    <property type="term" value="F:peptidase activity"/>
    <property type="evidence" value="ECO:0007669"/>
    <property type="project" value="UniProtKB-KW"/>
</dbReference>
<dbReference type="SMART" id="SM00228">
    <property type="entry name" value="PDZ"/>
    <property type="match status" value="1"/>
</dbReference>
<dbReference type="Proteomes" id="UP000621670">
    <property type="component" value="Unassembled WGS sequence"/>
</dbReference>
<dbReference type="Gene3D" id="2.30.42.10">
    <property type="match status" value="1"/>
</dbReference>
<evidence type="ECO:0000313" key="5">
    <source>
        <dbReference type="Proteomes" id="UP000621670"/>
    </source>
</evidence>
<keyword evidence="4" id="KW-0645">Protease</keyword>
<dbReference type="PROSITE" id="PS50175">
    <property type="entry name" value="ASP_PROT_RETROV"/>
    <property type="match status" value="1"/>
</dbReference>
<dbReference type="Pfam" id="PF17820">
    <property type="entry name" value="PDZ_6"/>
    <property type="match status" value="1"/>
</dbReference>
<dbReference type="GO" id="GO:0006508">
    <property type="term" value="P:proteolysis"/>
    <property type="evidence" value="ECO:0007669"/>
    <property type="project" value="UniProtKB-KW"/>
</dbReference>
<comment type="caution">
    <text evidence="4">The sequence shown here is derived from an EMBL/GenBank/DDBJ whole genome shotgun (WGS) entry which is preliminary data.</text>
</comment>
<accession>A0ABR7JGV9</accession>
<gene>
    <name evidence="4" type="ORF">H8R26_08630</name>
</gene>
<keyword evidence="5" id="KW-1185">Reference proteome</keyword>
<feature type="domain" description="Peptidase A2" evidence="3">
    <location>
        <begin position="54"/>
        <end position="90"/>
    </location>
</feature>
<dbReference type="SUPFAM" id="SSF50630">
    <property type="entry name" value="Acid proteases"/>
    <property type="match status" value="1"/>
</dbReference>
<evidence type="ECO:0000259" key="3">
    <source>
        <dbReference type="PROSITE" id="PS50175"/>
    </source>
</evidence>
<dbReference type="SUPFAM" id="SSF50156">
    <property type="entry name" value="PDZ domain-like"/>
    <property type="match status" value="1"/>
</dbReference>
<reference evidence="4 5" key="1">
    <citation type="submission" date="2020-08" db="EMBL/GenBank/DDBJ databases">
        <title>Description of novel Flavobacterium F-400 isolate.</title>
        <authorList>
            <person name="Saticioglu I."/>
            <person name="Duman M."/>
            <person name="Altun S."/>
        </authorList>
    </citation>
    <scope>NUCLEOTIDE SEQUENCE [LARGE SCALE GENOMIC DNA]</scope>
    <source>
        <strain evidence="4 5">F-400</strain>
    </source>
</reference>
<protein>
    <submittedName>
        <fullName evidence="4">Aspartyl protease family protein</fullName>
    </submittedName>
</protein>
<evidence type="ECO:0000256" key="2">
    <source>
        <dbReference type="SAM" id="SignalP"/>
    </source>
</evidence>
<dbReference type="InterPro" id="IPR041489">
    <property type="entry name" value="PDZ_6"/>
</dbReference>
<dbReference type="InterPro" id="IPR036034">
    <property type="entry name" value="PDZ_sf"/>
</dbReference>
<dbReference type="EMBL" id="JACRUM010000004">
    <property type="protein sequence ID" value="MBC5863486.1"/>
    <property type="molecule type" value="Genomic_DNA"/>
</dbReference>
<proteinExistence type="predicted"/>
<dbReference type="InterPro" id="IPR001995">
    <property type="entry name" value="Peptidase_A2_cat"/>
</dbReference>
<evidence type="ECO:0000313" key="4">
    <source>
        <dbReference type="EMBL" id="MBC5863486.1"/>
    </source>
</evidence>
<feature type="signal peptide" evidence="2">
    <location>
        <begin position="1"/>
        <end position="19"/>
    </location>
</feature>
<dbReference type="InterPro" id="IPR021109">
    <property type="entry name" value="Peptidase_aspartic_dom_sf"/>
</dbReference>
<dbReference type="InterPro" id="IPR001478">
    <property type="entry name" value="PDZ"/>
</dbReference>
<organism evidence="4 5">
    <name type="scientific">Flavobacterium turcicum</name>
    <dbReference type="NCBI Taxonomy" id="2764718"/>
    <lineage>
        <taxon>Bacteria</taxon>
        <taxon>Pseudomonadati</taxon>
        <taxon>Bacteroidota</taxon>
        <taxon>Flavobacteriia</taxon>
        <taxon>Flavobacteriales</taxon>
        <taxon>Flavobacteriaceae</taxon>
        <taxon>Flavobacterium</taxon>
    </lineage>
</organism>
<keyword evidence="1" id="KW-0378">Hydrolase</keyword>
<dbReference type="RefSeq" id="WP_166136760.1">
    <property type="nucleotide sequence ID" value="NZ_JAAOBY010000005.1"/>
</dbReference>
<keyword evidence="2" id="KW-0732">Signal</keyword>
<evidence type="ECO:0000256" key="1">
    <source>
        <dbReference type="ARBA" id="ARBA00022801"/>
    </source>
</evidence>
<feature type="chain" id="PRO_5046736101" evidence="2">
    <location>
        <begin position="20"/>
        <end position="442"/>
    </location>
</feature>